<dbReference type="CDD" id="cd12164">
    <property type="entry name" value="GDH_like_2"/>
    <property type="match status" value="1"/>
</dbReference>
<dbReference type="Proteomes" id="UP001207116">
    <property type="component" value="Unassembled WGS sequence"/>
</dbReference>
<evidence type="ECO:0000256" key="1">
    <source>
        <dbReference type="ARBA" id="ARBA00023002"/>
    </source>
</evidence>
<gene>
    <name evidence="4" type="ORF">OO016_08240</name>
</gene>
<evidence type="ECO:0000259" key="3">
    <source>
        <dbReference type="Pfam" id="PF02826"/>
    </source>
</evidence>
<evidence type="ECO:0000256" key="2">
    <source>
        <dbReference type="ARBA" id="ARBA00023027"/>
    </source>
</evidence>
<dbReference type="InterPro" id="IPR036291">
    <property type="entry name" value="NAD(P)-bd_dom_sf"/>
</dbReference>
<dbReference type="GO" id="GO:0051287">
    <property type="term" value="F:NAD binding"/>
    <property type="evidence" value="ECO:0007669"/>
    <property type="project" value="InterPro"/>
</dbReference>
<proteinExistence type="predicted"/>
<dbReference type="InterPro" id="IPR006140">
    <property type="entry name" value="D-isomer_DH_NAD-bd"/>
</dbReference>
<evidence type="ECO:0000313" key="5">
    <source>
        <dbReference type="Proteomes" id="UP001207116"/>
    </source>
</evidence>
<protein>
    <submittedName>
        <fullName evidence="4">Glyoxylate/hydroxypyruvate reductase A</fullName>
    </submittedName>
</protein>
<dbReference type="PROSITE" id="PS00671">
    <property type="entry name" value="D_2_HYDROXYACID_DH_3"/>
    <property type="match status" value="1"/>
</dbReference>
<name>A0AAE3MLW3_9FLAO</name>
<dbReference type="AlphaFoldDB" id="A0AAE3MLW3"/>
<dbReference type="RefSeq" id="WP_266012322.1">
    <property type="nucleotide sequence ID" value="NZ_JAPFQP010000002.1"/>
</dbReference>
<keyword evidence="1" id="KW-0560">Oxidoreductase</keyword>
<organism evidence="4 5">
    <name type="scientific">Lentiprolixibacter aurantiacus</name>
    <dbReference type="NCBI Taxonomy" id="2993939"/>
    <lineage>
        <taxon>Bacteria</taxon>
        <taxon>Pseudomonadati</taxon>
        <taxon>Bacteroidota</taxon>
        <taxon>Flavobacteriia</taxon>
        <taxon>Flavobacteriales</taxon>
        <taxon>Flavobacteriaceae</taxon>
        <taxon>Lentiprolixibacter</taxon>
    </lineage>
</organism>
<feature type="domain" description="D-isomer specific 2-hydroxyacid dehydrogenase NAD-binding" evidence="3">
    <location>
        <begin position="102"/>
        <end position="274"/>
    </location>
</feature>
<dbReference type="GO" id="GO:0016616">
    <property type="term" value="F:oxidoreductase activity, acting on the CH-OH group of donors, NAD or NADP as acceptor"/>
    <property type="evidence" value="ECO:0007669"/>
    <property type="project" value="UniProtKB-ARBA"/>
</dbReference>
<evidence type="ECO:0000313" key="4">
    <source>
        <dbReference type="EMBL" id="MCX2719588.1"/>
    </source>
</evidence>
<comment type="caution">
    <text evidence="4">The sequence shown here is derived from an EMBL/GenBank/DDBJ whole genome shotgun (WGS) entry which is preliminary data.</text>
</comment>
<reference evidence="4" key="1">
    <citation type="submission" date="2022-11" db="EMBL/GenBank/DDBJ databases">
        <title>The characterization of three novel Bacteroidetes species and genomic analysis of their roles in tidal elemental geochemical cycles.</title>
        <authorList>
            <person name="Ma K.-J."/>
        </authorList>
    </citation>
    <scope>NUCLEOTIDE SEQUENCE</scope>
    <source>
        <strain evidence="4">M415</strain>
    </source>
</reference>
<sequence>MPIVIIRNDHKTMAWKEALLKADPELEIYAHDEEHDPERITMAIVWKPPHGVLSHYPNLGAIASFGAGVDFLFEENSLPEGVPITRVVDPVLAADMSEFVTAVILAQLKNLLVFKHIQPNKKWLPMEYRRISEVSVGIMGLGELGCRLAVDLVRFGFKVRGWARSEKDIDKVSCFAGEQGLTSFLSGTDLLVCLLPLTPDTRGILNKGLFMKLPEGAYVINVARGGHLEEDDLLEVLEQGHLSGAFLDVFSREPLPEDHPFWQHPKIDMSPHVASVSDVNSVVPQLLDNYYRLQEGQPLKNQVSTSRGY</sequence>
<dbReference type="EMBL" id="JAPFQP010000002">
    <property type="protein sequence ID" value="MCX2719588.1"/>
    <property type="molecule type" value="Genomic_DNA"/>
</dbReference>
<keyword evidence="2" id="KW-0520">NAD</keyword>
<dbReference type="Pfam" id="PF02826">
    <property type="entry name" value="2-Hacid_dh_C"/>
    <property type="match status" value="1"/>
</dbReference>
<accession>A0AAE3MLW3</accession>
<dbReference type="PANTHER" id="PTHR43333">
    <property type="entry name" value="2-HACID_DH_C DOMAIN-CONTAINING PROTEIN"/>
    <property type="match status" value="1"/>
</dbReference>
<dbReference type="InterPro" id="IPR029753">
    <property type="entry name" value="D-isomer_DH_CS"/>
</dbReference>
<dbReference type="Gene3D" id="3.40.50.720">
    <property type="entry name" value="NAD(P)-binding Rossmann-like Domain"/>
    <property type="match status" value="2"/>
</dbReference>
<dbReference type="PANTHER" id="PTHR43333:SF1">
    <property type="entry name" value="D-ISOMER SPECIFIC 2-HYDROXYACID DEHYDROGENASE NAD-BINDING DOMAIN-CONTAINING PROTEIN"/>
    <property type="match status" value="1"/>
</dbReference>
<dbReference type="SUPFAM" id="SSF51735">
    <property type="entry name" value="NAD(P)-binding Rossmann-fold domains"/>
    <property type="match status" value="1"/>
</dbReference>
<keyword evidence="5" id="KW-1185">Reference proteome</keyword>